<evidence type="ECO:0000313" key="2">
    <source>
        <dbReference type="Proteomes" id="UP000661715"/>
    </source>
</evidence>
<name>A0ABR7USS1_9FLAO</name>
<comment type="caution">
    <text evidence="1">The sequence shown here is derived from an EMBL/GenBank/DDBJ whole genome shotgun (WGS) entry which is preliminary data.</text>
</comment>
<gene>
    <name evidence="1" type="ORF">B6A10_12195</name>
</gene>
<accession>A0ABR7USS1</accession>
<evidence type="ECO:0008006" key="3">
    <source>
        <dbReference type="Google" id="ProtNLM"/>
    </source>
</evidence>
<keyword evidence="2" id="KW-1185">Reference proteome</keyword>
<sequence length="179" mass="20614">MHRLNMKKNFTCIGILTILIILLSSCSGTINTVKYSVPEIKEQKKAYIISAENSQYIKFKFGAITPLGYVILPDDPSKEHEIIGNTDLVIKNEVEKYGVQAEIVKKGDELGNFDLLIEYHDTWRWDLKKILDKLEIVIISPKGDVISKSEFNIYKNKELHNFPSPEKEVPKMIKELFEK</sequence>
<dbReference type="PROSITE" id="PS51257">
    <property type="entry name" value="PROKAR_LIPOPROTEIN"/>
    <property type="match status" value="1"/>
</dbReference>
<evidence type="ECO:0000313" key="1">
    <source>
        <dbReference type="EMBL" id="MBD0725942.1"/>
    </source>
</evidence>
<organism evidence="1 2">
    <name type="scientific">Flavobacterium pokkalii</name>
    <dbReference type="NCBI Taxonomy" id="1940408"/>
    <lineage>
        <taxon>Bacteria</taxon>
        <taxon>Pseudomonadati</taxon>
        <taxon>Bacteroidota</taxon>
        <taxon>Flavobacteriia</taxon>
        <taxon>Flavobacteriales</taxon>
        <taxon>Flavobacteriaceae</taxon>
        <taxon>Flavobacterium</taxon>
    </lineage>
</organism>
<proteinExistence type="predicted"/>
<dbReference type="Proteomes" id="UP000661715">
    <property type="component" value="Unassembled WGS sequence"/>
</dbReference>
<dbReference type="EMBL" id="NASZ01000019">
    <property type="protein sequence ID" value="MBD0725942.1"/>
    <property type="molecule type" value="Genomic_DNA"/>
</dbReference>
<protein>
    <recommendedName>
        <fullName evidence="3">DUF4825 domain-containing protein</fullName>
    </recommendedName>
</protein>
<reference evidence="1 2" key="1">
    <citation type="journal article" date="2020" name="Microbiol. Res.">
        <title>Flavobacterium pokkalii sp. nov., a novel plant growth promoting native rhizobacteria isolated from pokkali rice grown in coastal saline affected agricultural regions of southern India, Kerala.</title>
        <authorList>
            <person name="Menon R.R."/>
            <person name="Kumari S."/>
            <person name="Viver T."/>
            <person name="Rameshkumar N."/>
        </authorList>
    </citation>
    <scope>NUCLEOTIDE SEQUENCE [LARGE SCALE GENOMIC DNA]</scope>
    <source>
        <strain evidence="1 2">L1I52</strain>
    </source>
</reference>